<dbReference type="GeneID" id="54278604"/>
<evidence type="ECO:0000259" key="1">
    <source>
        <dbReference type="Pfam" id="PF22998"/>
    </source>
</evidence>
<organism evidence="2 3">
    <name type="scientific">Aaosphaeria arxii CBS 175.79</name>
    <dbReference type="NCBI Taxonomy" id="1450172"/>
    <lineage>
        <taxon>Eukaryota</taxon>
        <taxon>Fungi</taxon>
        <taxon>Dikarya</taxon>
        <taxon>Ascomycota</taxon>
        <taxon>Pezizomycotina</taxon>
        <taxon>Dothideomycetes</taxon>
        <taxon>Pleosporomycetidae</taxon>
        <taxon>Pleosporales</taxon>
        <taxon>Pleosporales incertae sedis</taxon>
        <taxon>Aaosphaeria</taxon>
    </lineage>
</organism>
<name>A0A6A5Y6B1_9PLEO</name>
<protein>
    <recommendedName>
        <fullName evidence="1">LYC1 C-terminal domain-containing protein</fullName>
    </recommendedName>
</protein>
<dbReference type="SUPFAM" id="SSF55729">
    <property type="entry name" value="Acyl-CoA N-acyltransferases (Nat)"/>
    <property type="match status" value="1"/>
</dbReference>
<dbReference type="RefSeq" id="XP_033389434.1">
    <property type="nucleotide sequence ID" value="XM_033521207.1"/>
</dbReference>
<dbReference type="Gene3D" id="3.40.630.30">
    <property type="match status" value="1"/>
</dbReference>
<dbReference type="InterPro" id="IPR053013">
    <property type="entry name" value="LAT"/>
</dbReference>
<keyword evidence="3" id="KW-1185">Reference proteome</keyword>
<dbReference type="EMBL" id="ML978066">
    <property type="protein sequence ID" value="KAF2021095.1"/>
    <property type="molecule type" value="Genomic_DNA"/>
</dbReference>
<reference evidence="2" key="1">
    <citation type="journal article" date="2020" name="Stud. Mycol.">
        <title>101 Dothideomycetes genomes: a test case for predicting lifestyles and emergence of pathogens.</title>
        <authorList>
            <person name="Haridas S."/>
            <person name="Albert R."/>
            <person name="Binder M."/>
            <person name="Bloem J."/>
            <person name="Labutti K."/>
            <person name="Salamov A."/>
            <person name="Andreopoulos B."/>
            <person name="Baker S."/>
            <person name="Barry K."/>
            <person name="Bills G."/>
            <person name="Bluhm B."/>
            <person name="Cannon C."/>
            <person name="Castanera R."/>
            <person name="Culley D."/>
            <person name="Daum C."/>
            <person name="Ezra D."/>
            <person name="Gonzalez J."/>
            <person name="Henrissat B."/>
            <person name="Kuo A."/>
            <person name="Liang C."/>
            <person name="Lipzen A."/>
            <person name="Lutzoni F."/>
            <person name="Magnuson J."/>
            <person name="Mondo S."/>
            <person name="Nolan M."/>
            <person name="Ohm R."/>
            <person name="Pangilinan J."/>
            <person name="Park H.-J."/>
            <person name="Ramirez L."/>
            <person name="Alfaro M."/>
            <person name="Sun H."/>
            <person name="Tritt A."/>
            <person name="Yoshinaga Y."/>
            <person name="Zwiers L.-H."/>
            <person name="Turgeon B."/>
            <person name="Goodwin S."/>
            <person name="Spatafora J."/>
            <person name="Crous P."/>
            <person name="Grigoriev I."/>
        </authorList>
    </citation>
    <scope>NUCLEOTIDE SEQUENCE</scope>
    <source>
        <strain evidence="2">CBS 175.79</strain>
    </source>
</reference>
<dbReference type="Pfam" id="PF22998">
    <property type="entry name" value="GNAT_LYC1-like"/>
    <property type="match status" value="1"/>
</dbReference>
<proteinExistence type="predicted"/>
<dbReference type="InterPro" id="IPR055100">
    <property type="entry name" value="GNAT_LYC1-like"/>
</dbReference>
<evidence type="ECO:0000313" key="3">
    <source>
        <dbReference type="Proteomes" id="UP000799778"/>
    </source>
</evidence>
<dbReference type="InterPro" id="IPR016181">
    <property type="entry name" value="Acyl_CoA_acyltransferase"/>
</dbReference>
<dbReference type="PANTHER" id="PTHR34815:SF2">
    <property type="entry name" value="N-ACETYLTRANSFERASE DOMAIN-CONTAINING PROTEIN"/>
    <property type="match status" value="1"/>
</dbReference>
<gene>
    <name evidence="2" type="ORF">BU24DRAFT_14678</name>
</gene>
<dbReference type="PANTHER" id="PTHR34815">
    <property type="entry name" value="LYSINE ACETYLTRANSFERASE"/>
    <property type="match status" value="1"/>
</dbReference>
<evidence type="ECO:0000313" key="2">
    <source>
        <dbReference type="EMBL" id="KAF2021095.1"/>
    </source>
</evidence>
<dbReference type="AlphaFoldDB" id="A0A6A5Y6B1"/>
<dbReference type="Proteomes" id="UP000799778">
    <property type="component" value="Unassembled WGS sequence"/>
</dbReference>
<accession>A0A6A5Y6B1</accession>
<feature type="domain" description="LYC1 C-terminal" evidence="1">
    <location>
        <begin position="187"/>
        <end position="392"/>
    </location>
</feature>
<dbReference type="OrthoDB" id="2020070at2759"/>
<sequence length="392" mass="44591">MPIDQAETYPDSQSPTLILSHPTPEELIKISTNTAAAWKDSLSPSQFLEESHYLSNVPLAQDGAMTNWILVDKRSKPNARHILCSCETFRKRSLTSNARGEVKDSIVHGVASVFCPPEFRRRGYAARMMEELAIVLRTWQDSKLPCVASILYSDIGKTFYANLGWKPVNSNTDIEFTPKLIPSPTISRGIQRDDLAELCKRDEAMVRGALASLSKGAKERLVIVPDVNHMLWHIAKENFACERIFNKIPTVHGAIVGQPGNQVWVIWTRRYYSHPNDKVHDNVLYILRLVVEVSVFHDSEPGEDNYDTQILRQNLRAVLEAAQDQAARWELDIIKLWDPPAIVLELLKDTEFDSVTKERETESVASLLWYSKDSYNGVDVPAWQMNEHYAWC</sequence>